<gene>
    <name evidence="2" type="ORF">DFQ59_101771</name>
</gene>
<evidence type="ECO:0000313" key="3">
    <source>
        <dbReference type="Proteomes" id="UP000252707"/>
    </source>
</evidence>
<dbReference type="PANTHER" id="PTHR42951:SF22">
    <property type="entry name" value="METALLO BETA-LACTAMASE SUPERFAMILY LIPOPROTEIN"/>
    <property type="match status" value="1"/>
</dbReference>
<dbReference type="Pfam" id="PF00753">
    <property type="entry name" value="Lactamase_B"/>
    <property type="match status" value="1"/>
</dbReference>
<evidence type="ECO:0000313" key="2">
    <source>
        <dbReference type="EMBL" id="RCX33467.1"/>
    </source>
</evidence>
<dbReference type="AlphaFoldDB" id="A0A369CM10"/>
<dbReference type="SMART" id="SM00849">
    <property type="entry name" value="Lactamase_B"/>
    <property type="match status" value="1"/>
</dbReference>
<dbReference type="RefSeq" id="WP_114278502.1">
    <property type="nucleotide sequence ID" value="NZ_QPJY01000001.1"/>
</dbReference>
<dbReference type="InterPro" id="IPR036866">
    <property type="entry name" value="RibonucZ/Hydroxyglut_hydro"/>
</dbReference>
<dbReference type="Gene3D" id="3.60.15.10">
    <property type="entry name" value="Ribonuclease Z/Hydroxyacylglutathione hydrolase-like"/>
    <property type="match status" value="1"/>
</dbReference>
<comment type="caution">
    <text evidence="2">The sequence shown here is derived from an EMBL/GenBank/DDBJ whole genome shotgun (WGS) entry which is preliminary data.</text>
</comment>
<keyword evidence="3" id="KW-1185">Reference proteome</keyword>
<dbReference type="SUPFAM" id="SSF56281">
    <property type="entry name" value="Metallo-hydrolase/oxidoreductase"/>
    <property type="match status" value="1"/>
</dbReference>
<protein>
    <submittedName>
        <fullName evidence="2">Metallo-beta-lactamase superfamily protein</fullName>
    </submittedName>
</protein>
<dbReference type="InterPro" id="IPR001279">
    <property type="entry name" value="Metallo-B-lactamas"/>
</dbReference>
<dbReference type="InterPro" id="IPR050855">
    <property type="entry name" value="NDM-1-like"/>
</dbReference>
<feature type="domain" description="Metallo-beta-lactamase" evidence="1">
    <location>
        <begin position="25"/>
        <end position="230"/>
    </location>
</feature>
<dbReference type="InterPro" id="IPR037482">
    <property type="entry name" value="ST1585_MBL-fold"/>
</dbReference>
<organism evidence="2 3">
    <name type="scientific">Thioalbus denitrificans</name>
    <dbReference type="NCBI Taxonomy" id="547122"/>
    <lineage>
        <taxon>Bacteria</taxon>
        <taxon>Pseudomonadati</taxon>
        <taxon>Pseudomonadota</taxon>
        <taxon>Gammaproteobacteria</taxon>
        <taxon>Chromatiales</taxon>
        <taxon>Ectothiorhodospiraceae</taxon>
        <taxon>Thioalbus</taxon>
    </lineage>
</organism>
<dbReference type="Proteomes" id="UP000252707">
    <property type="component" value="Unassembled WGS sequence"/>
</dbReference>
<accession>A0A369CM10</accession>
<evidence type="ECO:0000259" key="1">
    <source>
        <dbReference type="SMART" id="SM00849"/>
    </source>
</evidence>
<dbReference type="CDD" id="cd07726">
    <property type="entry name" value="ST1585-like_MBL-fold"/>
    <property type="match status" value="1"/>
</dbReference>
<dbReference type="PANTHER" id="PTHR42951">
    <property type="entry name" value="METALLO-BETA-LACTAMASE DOMAIN-CONTAINING"/>
    <property type="match status" value="1"/>
</dbReference>
<name>A0A369CM10_9GAMM</name>
<dbReference type="OrthoDB" id="9802991at2"/>
<proteinExistence type="predicted"/>
<sequence>MAEVRYQDLDYGITVIDAEFHRPGVAASYLVVERGRAAFVETGTSLSVPGQLAVLEKKGIPRESVDYVIPTHVHLDHAGGAGELMRHLPAARLVIHPRGARHMIDPSRLIAGAAAVYGEEAIRRHYGEVVPVPAERVMEAGEGDEVDLNGRTLRFLDTPGHALHHFCVVDEAGRGIFTGDTFGISYREFDNEQGAWIFPTTTPVQFDPPALHASIDRLVAQGLDYMYLTHYGRVGGVDRLRRLLHEQIDGMVALGREHAAAGARRKERLIGGLMEQMLAQLERHGCTLPVSRRRELLTMDVELNVQGLEIWLDREAKTAASA</sequence>
<reference evidence="2 3" key="1">
    <citation type="submission" date="2018-07" db="EMBL/GenBank/DDBJ databases">
        <title>Genomic Encyclopedia of Type Strains, Phase IV (KMG-IV): sequencing the most valuable type-strain genomes for metagenomic binning, comparative biology and taxonomic classification.</title>
        <authorList>
            <person name="Goeker M."/>
        </authorList>
    </citation>
    <scope>NUCLEOTIDE SEQUENCE [LARGE SCALE GENOMIC DNA]</scope>
    <source>
        <strain evidence="2 3">DSM 26407</strain>
    </source>
</reference>
<dbReference type="EMBL" id="QPJY01000001">
    <property type="protein sequence ID" value="RCX33467.1"/>
    <property type="molecule type" value="Genomic_DNA"/>
</dbReference>